<dbReference type="InterPro" id="IPR053098">
    <property type="entry name" value="Petuviruses_polyprotein"/>
</dbReference>
<feature type="region of interest" description="Disordered" evidence="1">
    <location>
        <begin position="169"/>
        <end position="192"/>
    </location>
</feature>
<proteinExistence type="predicted"/>
<dbReference type="EMBL" id="BTGU01000131">
    <property type="protein sequence ID" value="GMN62562.1"/>
    <property type="molecule type" value="Genomic_DNA"/>
</dbReference>
<comment type="caution">
    <text evidence="2">The sequence shown here is derived from an EMBL/GenBank/DDBJ whole genome shotgun (WGS) entry which is preliminary data.</text>
</comment>
<feature type="compositionally biased region" description="Polar residues" evidence="1">
    <location>
        <begin position="23"/>
        <end position="34"/>
    </location>
</feature>
<evidence type="ECO:0000313" key="3">
    <source>
        <dbReference type="Proteomes" id="UP001187192"/>
    </source>
</evidence>
<dbReference type="PANTHER" id="PTHR48435:SF1">
    <property type="entry name" value="POLYPROTEIN"/>
    <property type="match status" value="1"/>
</dbReference>
<feature type="region of interest" description="Disordered" evidence="1">
    <location>
        <begin position="205"/>
        <end position="225"/>
    </location>
</feature>
<evidence type="ECO:0000256" key="1">
    <source>
        <dbReference type="SAM" id="MobiDB-lite"/>
    </source>
</evidence>
<dbReference type="PANTHER" id="PTHR48435">
    <property type="entry name" value="POLYPROTEIN"/>
    <property type="match status" value="1"/>
</dbReference>
<protein>
    <submittedName>
        <fullName evidence="2">Uncharacterized protein</fullName>
    </submittedName>
</protein>
<accession>A0AA88DVC5</accession>
<sequence>MVLPQVHMMSAIPYEEEFPPLQTLTKEGSTQQPKILNPRAVEPDGSTKKIGPAEAVLNWQSENLIAQNKVLQKIDARLTQVDSKIDQSNIRLVNSHTILEKLENQVQLLHQELRRLAMTSSFSSRLFAEKEAEMKHEQPLPVVPQKEDHVKRLIRILDENDVLRKLKGKQKELPSSSQMMAQPQPQRQNPLTTMIKNHCEKVIPQVQTINPDTSSDEESVPEDSD</sequence>
<reference evidence="2" key="1">
    <citation type="submission" date="2023-07" db="EMBL/GenBank/DDBJ databases">
        <title>draft genome sequence of fig (Ficus carica).</title>
        <authorList>
            <person name="Takahashi T."/>
            <person name="Nishimura K."/>
        </authorList>
    </citation>
    <scope>NUCLEOTIDE SEQUENCE</scope>
</reference>
<dbReference type="Proteomes" id="UP001187192">
    <property type="component" value="Unassembled WGS sequence"/>
</dbReference>
<organism evidence="2 3">
    <name type="scientific">Ficus carica</name>
    <name type="common">Common fig</name>
    <dbReference type="NCBI Taxonomy" id="3494"/>
    <lineage>
        <taxon>Eukaryota</taxon>
        <taxon>Viridiplantae</taxon>
        <taxon>Streptophyta</taxon>
        <taxon>Embryophyta</taxon>
        <taxon>Tracheophyta</taxon>
        <taxon>Spermatophyta</taxon>
        <taxon>Magnoliopsida</taxon>
        <taxon>eudicotyledons</taxon>
        <taxon>Gunneridae</taxon>
        <taxon>Pentapetalae</taxon>
        <taxon>rosids</taxon>
        <taxon>fabids</taxon>
        <taxon>Rosales</taxon>
        <taxon>Moraceae</taxon>
        <taxon>Ficeae</taxon>
        <taxon>Ficus</taxon>
    </lineage>
</organism>
<gene>
    <name evidence="2" type="ORF">TIFTF001_031655</name>
</gene>
<evidence type="ECO:0000313" key="2">
    <source>
        <dbReference type="EMBL" id="GMN62562.1"/>
    </source>
</evidence>
<feature type="compositionally biased region" description="Acidic residues" evidence="1">
    <location>
        <begin position="214"/>
        <end position="225"/>
    </location>
</feature>
<feature type="compositionally biased region" description="Low complexity" evidence="1">
    <location>
        <begin position="174"/>
        <end position="188"/>
    </location>
</feature>
<keyword evidence="3" id="KW-1185">Reference proteome</keyword>
<feature type="region of interest" description="Disordered" evidence="1">
    <location>
        <begin position="23"/>
        <end position="47"/>
    </location>
</feature>
<dbReference type="AlphaFoldDB" id="A0AA88DVC5"/>
<name>A0AA88DVC5_FICCA</name>